<keyword evidence="3" id="KW-1185">Reference proteome</keyword>
<dbReference type="InterPro" id="IPR053864">
    <property type="entry name" value="DUF6933"/>
</dbReference>
<name>A0ABW2FLY8_9BACL</name>
<protein>
    <submittedName>
        <fullName evidence="2">DUF6933 domain-containing protein</fullName>
    </submittedName>
</protein>
<reference evidence="3" key="1">
    <citation type="journal article" date="2019" name="Int. J. Syst. Evol. Microbiol.">
        <title>The Global Catalogue of Microorganisms (GCM) 10K type strain sequencing project: providing services to taxonomists for standard genome sequencing and annotation.</title>
        <authorList>
            <consortium name="The Broad Institute Genomics Platform"/>
            <consortium name="The Broad Institute Genome Sequencing Center for Infectious Disease"/>
            <person name="Wu L."/>
            <person name="Ma J."/>
        </authorList>
    </citation>
    <scope>NUCLEOTIDE SEQUENCE [LARGE SCALE GENOMIC DNA]</scope>
    <source>
        <strain evidence="3">KCTC 12907</strain>
    </source>
</reference>
<evidence type="ECO:0000313" key="3">
    <source>
        <dbReference type="Proteomes" id="UP001596378"/>
    </source>
</evidence>
<dbReference type="EMBL" id="JBHTAI010000031">
    <property type="protein sequence ID" value="MFC7153249.1"/>
    <property type="molecule type" value="Genomic_DNA"/>
</dbReference>
<organism evidence="2 3">
    <name type="scientific">Cohnella cellulosilytica</name>
    <dbReference type="NCBI Taxonomy" id="986710"/>
    <lineage>
        <taxon>Bacteria</taxon>
        <taxon>Bacillati</taxon>
        <taxon>Bacillota</taxon>
        <taxon>Bacilli</taxon>
        <taxon>Bacillales</taxon>
        <taxon>Paenibacillaceae</taxon>
        <taxon>Cohnella</taxon>
    </lineage>
</organism>
<feature type="domain" description="DUF6933" evidence="1">
    <location>
        <begin position="3"/>
        <end position="149"/>
    </location>
</feature>
<comment type="caution">
    <text evidence="2">The sequence shown here is derived from an EMBL/GenBank/DDBJ whole genome shotgun (WGS) entry which is preliminary data.</text>
</comment>
<gene>
    <name evidence="2" type="ORF">ACFQMJ_32400</name>
</gene>
<dbReference type="Proteomes" id="UP001596378">
    <property type="component" value="Unassembled WGS sequence"/>
</dbReference>
<proteinExistence type="predicted"/>
<evidence type="ECO:0000313" key="2">
    <source>
        <dbReference type="EMBL" id="MFC7153249.1"/>
    </source>
</evidence>
<evidence type="ECO:0000259" key="1">
    <source>
        <dbReference type="Pfam" id="PF22016"/>
    </source>
</evidence>
<dbReference type="Pfam" id="PF22016">
    <property type="entry name" value="DUF6933"/>
    <property type="match status" value="1"/>
</dbReference>
<accession>A0ABW2FLY8</accession>
<sequence>MTIIAATKKLIDFAGFSLSPIPEVGYRPLHSWHAHLFKIGRKNCLMLMNDQTRYQLVLYGIKKEHFKDFGSTFGKNLELILKADKFNEREVAAILSEMTEFTYTKTHNKSILGSVNDQIHMTEAWIQDYLPTDDLNIVELNVKLNGSVMLKLEEFNSRSALRNALQNN</sequence>
<dbReference type="RefSeq" id="WP_378051944.1">
    <property type="nucleotide sequence ID" value="NZ_JBHMDN010000038.1"/>
</dbReference>